<keyword evidence="1" id="KW-0479">Metal-binding</keyword>
<reference evidence="3 4" key="1">
    <citation type="journal article" date="2017" name="Nat. Commun.">
        <title>Genome assembly with in vitro proximity ligation data and whole-genome triplication in lettuce.</title>
        <authorList>
            <person name="Reyes-Chin-Wo S."/>
            <person name="Wang Z."/>
            <person name="Yang X."/>
            <person name="Kozik A."/>
            <person name="Arikit S."/>
            <person name="Song C."/>
            <person name="Xia L."/>
            <person name="Froenicke L."/>
            <person name="Lavelle D.O."/>
            <person name="Truco M.J."/>
            <person name="Xia R."/>
            <person name="Zhu S."/>
            <person name="Xu C."/>
            <person name="Xu H."/>
            <person name="Xu X."/>
            <person name="Cox K."/>
            <person name="Korf I."/>
            <person name="Meyers B.C."/>
            <person name="Michelmore R.W."/>
        </authorList>
    </citation>
    <scope>NUCLEOTIDE SEQUENCE [LARGE SCALE GENOMIC DNA]</scope>
    <source>
        <strain evidence="4">cv. Salinas</strain>
        <tissue evidence="3">Seedlings</tissue>
    </source>
</reference>
<keyword evidence="4" id="KW-1185">Reference proteome</keyword>
<dbReference type="Proteomes" id="UP000235145">
    <property type="component" value="Unassembled WGS sequence"/>
</dbReference>
<keyword evidence="1" id="KW-0863">Zinc-finger</keyword>
<comment type="caution">
    <text evidence="3">The sequence shown here is derived from an EMBL/GenBank/DDBJ whole genome shotgun (WGS) entry which is preliminary data.</text>
</comment>
<evidence type="ECO:0000313" key="4">
    <source>
        <dbReference type="Proteomes" id="UP000235145"/>
    </source>
</evidence>
<name>A0A9R1XPE8_LACSA</name>
<dbReference type="Pfam" id="PF03101">
    <property type="entry name" value="FAR1"/>
    <property type="match status" value="1"/>
</dbReference>
<proteinExistence type="predicted"/>
<dbReference type="PROSITE" id="PS50966">
    <property type="entry name" value="ZF_SWIM"/>
    <property type="match status" value="1"/>
</dbReference>
<dbReference type="EMBL" id="NBSK02000002">
    <property type="protein sequence ID" value="KAJ0222460.1"/>
    <property type="molecule type" value="Genomic_DNA"/>
</dbReference>
<dbReference type="PANTHER" id="PTHR47718">
    <property type="entry name" value="OS01G0519700 PROTEIN"/>
    <property type="match status" value="1"/>
</dbReference>
<evidence type="ECO:0000313" key="3">
    <source>
        <dbReference type="EMBL" id="KAJ0222460.1"/>
    </source>
</evidence>
<dbReference type="Pfam" id="PF10551">
    <property type="entry name" value="MULE"/>
    <property type="match status" value="1"/>
</dbReference>
<evidence type="ECO:0000259" key="2">
    <source>
        <dbReference type="PROSITE" id="PS50966"/>
    </source>
</evidence>
<dbReference type="InterPro" id="IPR007527">
    <property type="entry name" value="Znf_SWIM"/>
</dbReference>
<evidence type="ECO:0000256" key="1">
    <source>
        <dbReference type="PROSITE-ProRule" id="PRU00325"/>
    </source>
</evidence>
<dbReference type="InterPro" id="IPR004330">
    <property type="entry name" value="FAR1_DNA_bnd_dom"/>
</dbReference>
<dbReference type="PANTHER" id="PTHR47718:SF12">
    <property type="entry name" value="PROTEIN FAR1-RELATED SEQUENCE"/>
    <property type="match status" value="1"/>
</dbReference>
<protein>
    <recommendedName>
        <fullName evidence="2">SWIM-type domain-containing protein</fullName>
    </recommendedName>
</protein>
<feature type="domain" description="SWIM-type" evidence="2">
    <location>
        <begin position="347"/>
        <end position="383"/>
    </location>
</feature>
<accession>A0A9R1XPE8</accession>
<gene>
    <name evidence="3" type="ORF">LSAT_V11C200058030</name>
</gene>
<sequence>MTNEDVKPKVNNIHDTYDAVVEMYKNYAREACFDIRLGSNKKNTDGTFTSRYLLCNREGKPNTGNVDTIDTRYKKVKQRKDIHGKECEARIVFKLVPQTGKYVVHEFIERHNHMLIPKANMHWSRSKRKLDLSQQTYIYNIYKNKVGAKKAYRAGGSVPAHRTSSGLRKMRVRFFYEGSSLGPKVQREGNRKCEEKEQKARHGLGGYLRGSASAVAYRFYEKDRFRGRYNMVFVPFTGIDNHKRCVTFGAGLLTREDTDSYKWLLKCFLKVFGSPPKIIMSNQDLEIKKVVDELSPLSSHRLCMWHITSKLPKKRNKSLSTSKKEVVPDLPEEEEYHFDSLVNDKDFKVTHNKSEGSFLCTCMQLKHVGVLCRHIFSVMRYYNFEKIPERYILKRWCREIIPPELLRRRFKNSQMDGKVDKAAIGIFSTVDHYVSFFIHDPVK</sequence>
<keyword evidence="1" id="KW-0862">Zinc</keyword>
<dbReference type="InterPro" id="IPR018289">
    <property type="entry name" value="MULE_transposase_dom"/>
</dbReference>
<dbReference type="GO" id="GO:0008270">
    <property type="term" value="F:zinc ion binding"/>
    <property type="evidence" value="ECO:0007669"/>
    <property type="project" value="UniProtKB-KW"/>
</dbReference>
<organism evidence="3 4">
    <name type="scientific">Lactuca sativa</name>
    <name type="common">Garden lettuce</name>
    <dbReference type="NCBI Taxonomy" id="4236"/>
    <lineage>
        <taxon>Eukaryota</taxon>
        <taxon>Viridiplantae</taxon>
        <taxon>Streptophyta</taxon>
        <taxon>Embryophyta</taxon>
        <taxon>Tracheophyta</taxon>
        <taxon>Spermatophyta</taxon>
        <taxon>Magnoliopsida</taxon>
        <taxon>eudicotyledons</taxon>
        <taxon>Gunneridae</taxon>
        <taxon>Pentapetalae</taxon>
        <taxon>asterids</taxon>
        <taxon>campanulids</taxon>
        <taxon>Asterales</taxon>
        <taxon>Asteraceae</taxon>
        <taxon>Cichorioideae</taxon>
        <taxon>Cichorieae</taxon>
        <taxon>Lactucinae</taxon>
        <taxon>Lactuca</taxon>
    </lineage>
</organism>
<dbReference type="AlphaFoldDB" id="A0A9R1XPE8"/>